<organism evidence="6">
    <name type="scientific">Methylobacterium bullatum</name>
    <dbReference type="NCBI Taxonomy" id="570505"/>
    <lineage>
        <taxon>Bacteria</taxon>
        <taxon>Pseudomonadati</taxon>
        <taxon>Pseudomonadota</taxon>
        <taxon>Alphaproteobacteria</taxon>
        <taxon>Hyphomicrobiales</taxon>
        <taxon>Methylobacteriaceae</taxon>
        <taxon>Methylobacterium</taxon>
    </lineage>
</organism>
<evidence type="ECO:0000256" key="1">
    <source>
        <dbReference type="ARBA" id="ARBA00009670"/>
    </source>
</evidence>
<dbReference type="EMBL" id="LR743504">
    <property type="protein sequence ID" value="CAA2104524.1"/>
    <property type="molecule type" value="Genomic_DNA"/>
</dbReference>
<proteinExistence type="inferred from homology"/>
<keyword evidence="4" id="KW-0067">ATP-binding</keyword>
<feature type="domain" description="ABC1 atypical kinase-like" evidence="5">
    <location>
        <begin position="85"/>
        <end position="328"/>
    </location>
</feature>
<dbReference type="SUPFAM" id="SSF56112">
    <property type="entry name" value="Protein kinase-like (PK-like)"/>
    <property type="match status" value="1"/>
</dbReference>
<dbReference type="InterPro" id="IPR004147">
    <property type="entry name" value="ABC1_dom"/>
</dbReference>
<dbReference type="GO" id="GO:0006744">
    <property type="term" value="P:ubiquinone biosynthetic process"/>
    <property type="evidence" value="ECO:0007669"/>
    <property type="project" value="TreeGrafter"/>
</dbReference>
<evidence type="ECO:0000259" key="5">
    <source>
        <dbReference type="Pfam" id="PF03109"/>
    </source>
</evidence>
<comment type="similarity">
    <text evidence="1">Belongs to the protein kinase superfamily. ADCK protein kinase family.</text>
</comment>
<evidence type="ECO:0000256" key="4">
    <source>
        <dbReference type="ARBA" id="ARBA00022840"/>
    </source>
</evidence>
<keyword evidence="3" id="KW-0547">Nucleotide-binding</keyword>
<reference evidence="6" key="1">
    <citation type="submission" date="2019-12" db="EMBL/GenBank/DDBJ databases">
        <authorList>
            <person name="Cremers G."/>
        </authorList>
    </citation>
    <scope>NUCLEOTIDE SEQUENCE</scope>
    <source>
        <strain evidence="6">Mbul1</strain>
    </source>
</reference>
<name>A0A679J0E9_9HYPH</name>
<dbReference type="GO" id="GO:0016740">
    <property type="term" value="F:transferase activity"/>
    <property type="evidence" value="ECO:0007669"/>
    <property type="project" value="UniProtKB-KW"/>
</dbReference>
<evidence type="ECO:0000256" key="2">
    <source>
        <dbReference type="ARBA" id="ARBA00022679"/>
    </source>
</evidence>
<dbReference type="PANTHER" id="PTHR43851:SF3">
    <property type="entry name" value="COENZYME Q8"/>
    <property type="match status" value="1"/>
</dbReference>
<gene>
    <name evidence="6" type="primary">ubiB_1</name>
    <name evidence="6" type="ORF">MBUL_02746</name>
</gene>
<dbReference type="PANTHER" id="PTHR43851">
    <property type="match status" value="1"/>
</dbReference>
<dbReference type="Pfam" id="PF03109">
    <property type="entry name" value="ABC1"/>
    <property type="match status" value="1"/>
</dbReference>
<evidence type="ECO:0000256" key="3">
    <source>
        <dbReference type="ARBA" id="ARBA00022741"/>
    </source>
</evidence>
<protein>
    <recommendedName>
        <fullName evidence="5">ABC1 atypical kinase-like domain-containing protein</fullName>
    </recommendedName>
</protein>
<keyword evidence="2 6" id="KW-0808">Transferase</keyword>
<dbReference type="CDD" id="cd13970">
    <property type="entry name" value="ABC1_ADCK3"/>
    <property type="match status" value="1"/>
</dbReference>
<sequence length="454" mass="50443">MADHDNEANRFSARASRYARVGANVGGVAARMAGAKLFGKGETPTNAAALAQALGGLKGPIMKVAQLLATVPDLLPPEYATELQKLQADAPPMGAAFVKRRMMAELGSDWQKRFGSFDLKPAAAASLGQVHRATGLDGTPFACKLQYPDMQSAVEADLKQLEIAFALHRRLSSWLDTREIAKEIGARVREELDYEREAKHAALYGAVLQDIAEVRVPAIHTDLSTKRLLTLGWLEGDRILDFSDQPLDIRNRLARAMFKAWWHPFSRAAVIHGDPHLGNYTVFSEDGEARGINLLDYGCVRIFHPRFVGGVVDLYRGLLENDHARIVHAYEVWGFKNLNKELIEILNIWARFIYGPILEDRTRTVADGVKPGEYGRRQAFEVHQALKQRGPVTVPQEFVFMDRAAVGLGAVFLHLRSELNYHRLFEAEIERFSLETLTERQGTALAAAGLPSPE</sequence>
<evidence type="ECO:0000313" key="6">
    <source>
        <dbReference type="EMBL" id="CAA2104524.1"/>
    </source>
</evidence>
<dbReference type="InterPro" id="IPR011009">
    <property type="entry name" value="Kinase-like_dom_sf"/>
</dbReference>
<dbReference type="GO" id="GO:0005524">
    <property type="term" value="F:ATP binding"/>
    <property type="evidence" value="ECO:0007669"/>
    <property type="project" value="UniProtKB-KW"/>
</dbReference>
<dbReference type="AlphaFoldDB" id="A0A679J0E9"/>
<accession>A0A679J0E9</accession>
<dbReference type="InterPro" id="IPR051409">
    <property type="entry name" value="Atypical_kinase_ADCK"/>
</dbReference>
<dbReference type="InterPro" id="IPR034646">
    <property type="entry name" value="ADCK3_dom"/>
</dbReference>